<evidence type="ECO:0000256" key="2">
    <source>
        <dbReference type="SAM" id="Phobius"/>
    </source>
</evidence>
<reference evidence="3 4" key="1">
    <citation type="submission" date="2018-11" db="EMBL/GenBank/DDBJ databases">
        <title>YIM 102482-1 draft genome.</title>
        <authorList>
            <person name="Li G."/>
            <person name="Jiang Y."/>
        </authorList>
    </citation>
    <scope>NUCLEOTIDE SEQUENCE [LARGE SCALE GENOMIC DNA]</scope>
    <source>
        <strain evidence="3 4">YIM 102482-1</strain>
    </source>
</reference>
<feature type="compositionally biased region" description="Basic and acidic residues" evidence="1">
    <location>
        <begin position="1"/>
        <end position="13"/>
    </location>
</feature>
<dbReference type="Pfam" id="PF07332">
    <property type="entry name" value="Phage_holin_3_6"/>
    <property type="match status" value="1"/>
</dbReference>
<evidence type="ECO:0000256" key="1">
    <source>
        <dbReference type="SAM" id="MobiDB-lite"/>
    </source>
</evidence>
<dbReference type="AlphaFoldDB" id="A0A3P3VWG2"/>
<dbReference type="InterPro" id="IPR036259">
    <property type="entry name" value="MFS_trans_sf"/>
</dbReference>
<keyword evidence="4" id="KW-1185">Reference proteome</keyword>
<dbReference type="RefSeq" id="WP_124973227.1">
    <property type="nucleotide sequence ID" value="NZ_RQVS01000013.1"/>
</dbReference>
<feature type="region of interest" description="Disordered" evidence="1">
    <location>
        <begin position="1"/>
        <end position="36"/>
    </location>
</feature>
<evidence type="ECO:0000313" key="4">
    <source>
        <dbReference type="Proteomes" id="UP000274391"/>
    </source>
</evidence>
<sequence length="159" mass="16973">MSDYDRSPDEPKRGPFPNAEEPVRLGRFNPKSRQSVGTLAGRLPRLAADLAKDEIEHAKIELKEKAVKGGTAAGLFGIVAFFALTLWAVLITAAILGLNTVFAPWLSALIVAGALFIIMLIAAVVAIALLKKMNGVMPSESMASLKQDLNAVKGLGKYE</sequence>
<keyword evidence="2" id="KW-0472">Membrane</keyword>
<gene>
    <name evidence="3" type="ORF">EG850_10440</name>
</gene>
<dbReference type="OrthoDB" id="5118910at2"/>
<name>A0A3P3VWG2_9MICO</name>
<dbReference type="EMBL" id="RQVS01000013">
    <property type="protein sequence ID" value="RRJ85956.1"/>
    <property type="molecule type" value="Genomic_DNA"/>
</dbReference>
<organism evidence="3 4">
    <name type="scientific">Gulosibacter macacae</name>
    <dbReference type="NCBI Taxonomy" id="2488791"/>
    <lineage>
        <taxon>Bacteria</taxon>
        <taxon>Bacillati</taxon>
        <taxon>Actinomycetota</taxon>
        <taxon>Actinomycetes</taxon>
        <taxon>Micrococcales</taxon>
        <taxon>Microbacteriaceae</taxon>
        <taxon>Gulosibacter</taxon>
    </lineage>
</organism>
<evidence type="ECO:0000313" key="3">
    <source>
        <dbReference type="EMBL" id="RRJ85956.1"/>
    </source>
</evidence>
<feature type="transmembrane region" description="Helical" evidence="2">
    <location>
        <begin position="102"/>
        <end position="130"/>
    </location>
</feature>
<feature type="transmembrane region" description="Helical" evidence="2">
    <location>
        <begin position="72"/>
        <end position="96"/>
    </location>
</feature>
<dbReference type="Proteomes" id="UP000274391">
    <property type="component" value="Unassembled WGS sequence"/>
</dbReference>
<proteinExistence type="predicted"/>
<comment type="caution">
    <text evidence="3">The sequence shown here is derived from an EMBL/GenBank/DDBJ whole genome shotgun (WGS) entry which is preliminary data.</text>
</comment>
<dbReference type="SUPFAM" id="SSF103473">
    <property type="entry name" value="MFS general substrate transporter"/>
    <property type="match status" value="1"/>
</dbReference>
<keyword evidence="2" id="KW-0812">Transmembrane</keyword>
<keyword evidence="2" id="KW-1133">Transmembrane helix</keyword>
<protein>
    <submittedName>
        <fullName evidence="3">Phage holin family protein</fullName>
    </submittedName>
</protein>
<accession>A0A3P3VWG2</accession>
<dbReference type="InterPro" id="IPR009937">
    <property type="entry name" value="Phage_holin_3_6"/>
</dbReference>